<organism evidence="11 12">
    <name type="scientific">Terrimicrobium sacchariphilum</name>
    <dbReference type="NCBI Taxonomy" id="690879"/>
    <lineage>
        <taxon>Bacteria</taxon>
        <taxon>Pseudomonadati</taxon>
        <taxon>Verrucomicrobiota</taxon>
        <taxon>Terrimicrobiia</taxon>
        <taxon>Terrimicrobiales</taxon>
        <taxon>Terrimicrobiaceae</taxon>
        <taxon>Terrimicrobium</taxon>
    </lineage>
</organism>
<keyword evidence="11" id="KW-0012">Acyltransferase</keyword>
<proteinExistence type="inferred from homology"/>
<dbReference type="InterPro" id="IPR003664">
    <property type="entry name" value="FA_synthesis"/>
</dbReference>
<sequence length="339" mass="36181">MRLALDAMGGDYAPANPVAGVVQALRQYPDFTVILVGDEAKVRAEVAKHDLSGVADRVSYHHASQVVEMGESGLESVRKKKDSSVSRAIDLIKEGKADAVVSAGHTGALVAAATIKLRTLSGIHRPGLAVVIPADPKGFLLIDAGANIDPAPEHIVGYSIMGSIYVREILGYKEPRVGLMSIGTEASKGNEFTKSCYELLEQAPINFAGNVEGHGLFKDPVEVVVCDGFVGNILLKTVEGLAKSLFQWIKKEIVKSPVRMLGAWLTKGAFQAIRKQTSTDEYGGSPLLGVNGVCIKAHGNSSPTAIKNAVRVAREFVAQRVNERIVEAIDTHHEKLAAQ</sequence>
<comment type="similarity">
    <text evidence="10">Belongs to the PlsX family.</text>
</comment>
<keyword evidence="7 10" id="KW-1208">Phospholipid metabolism</keyword>
<dbReference type="HAMAP" id="MF_00019">
    <property type="entry name" value="PlsX"/>
    <property type="match status" value="1"/>
</dbReference>
<comment type="caution">
    <text evidence="11">The sequence shown here is derived from an EMBL/GenBank/DDBJ whole genome shotgun (WGS) entry which is preliminary data.</text>
</comment>
<comment type="catalytic activity">
    <reaction evidence="1 10">
        <text>a fatty acyl-[ACP] + phosphate = an acyl phosphate + holo-[ACP]</text>
        <dbReference type="Rhea" id="RHEA:42292"/>
        <dbReference type="Rhea" id="RHEA-COMP:9685"/>
        <dbReference type="Rhea" id="RHEA-COMP:14125"/>
        <dbReference type="ChEBI" id="CHEBI:43474"/>
        <dbReference type="ChEBI" id="CHEBI:59918"/>
        <dbReference type="ChEBI" id="CHEBI:64479"/>
        <dbReference type="ChEBI" id="CHEBI:138651"/>
        <dbReference type="EC" id="2.3.1.274"/>
    </reaction>
</comment>
<evidence type="ECO:0000313" key="11">
    <source>
        <dbReference type="EMBL" id="GAT35044.1"/>
    </source>
</evidence>
<dbReference type="EMBL" id="BDCO01000003">
    <property type="protein sequence ID" value="GAT35044.1"/>
    <property type="molecule type" value="Genomic_DNA"/>
</dbReference>
<accession>A0A146GED6</accession>
<dbReference type="PANTHER" id="PTHR30100:SF1">
    <property type="entry name" value="PHOSPHATE ACYLTRANSFERASE"/>
    <property type="match status" value="1"/>
</dbReference>
<evidence type="ECO:0000256" key="6">
    <source>
        <dbReference type="ARBA" id="ARBA00023209"/>
    </source>
</evidence>
<dbReference type="OrthoDB" id="9806408at2"/>
<comment type="subunit">
    <text evidence="9 10">Homodimer. Probably interacts with PlsY.</text>
</comment>
<dbReference type="InParanoid" id="A0A146GED6"/>
<dbReference type="SUPFAM" id="SSF53659">
    <property type="entry name" value="Isocitrate/Isopropylmalate dehydrogenase-like"/>
    <property type="match status" value="1"/>
</dbReference>
<reference evidence="12" key="1">
    <citation type="journal article" date="2017" name="Genome Announc.">
        <title>Draft Genome Sequence of Terrimicrobium sacchariphilum NM-5T, a Facultative Anaerobic Soil Bacterium of the Class Spartobacteria.</title>
        <authorList>
            <person name="Qiu Y.L."/>
            <person name="Tourlousse D.M."/>
            <person name="Matsuura N."/>
            <person name="Ohashi A."/>
            <person name="Sekiguchi Y."/>
        </authorList>
    </citation>
    <scope>NUCLEOTIDE SEQUENCE [LARGE SCALE GENOMIC DNA]</scope>
    <source>
        <strain evidence="12">NM-5</strain>
    </source>
</reference>
<dbReference type="RefSeq" id="WP_075081428.1">
    <property type="nucleotide sequence ID" value="NZ_BDCO01000003.1"/>
</dbReference>
<keyword evidence="6 10" id="KW-0594">Phospholipid biosynthesis</keyword>
<dbReference type="GO" id="GO:0043811">
    <property type="term" value="F:phosphate:acyl-[acyl carrier protein] acyltransferase activity"/>
    <property type="evidence" value="ECO:0007669"/>
    <property type="project" value="UniProtKB-UniRule"/>
</dbReference>
<comment type="pathway">
    <text evidence="10">Lipid metabolism; phospholipid metabolism.</text>
</comment>
<comment type="function">
    <text evidence="10">Catalyzes the reversible formation of acyl-phosphate (acyl-PO(4)) from acyl-[acyl-carrier-protein] (acyl-ACP). This enzyme utilizes acyl-ACP as fatty acyl donor, but not acyl-CoA.</text>
</comment>
<dbReference type="FunCoup" id="A0A146GED6">
    <property type="interactions" value="273"/>
</dbReference>
<keyword evidence="12" id="KW-1185">Reference proteome</keyword>
<dbReference type="NCBIfam" id="TIGR00182">
    <property type="entry name" value="plsX"/>
    <property type="match status" value="1"/>
</dbReference>
<evidence type="ECO:0000256" key="9">
    <source>
        <dbReference type="ARBA" id="ARBA00046608"/>
    </source>
</evidence>
<evidence type="ECO:0000256" key="2">
    <source>
        <dbReference type="ARBA" id="ARBA00022490"/>
    </source>
</evidence>
<dbReference type="PIRSF" id="PIRSF002465">
    <property type="entry name" value="Phsphlp_syn_PlsX"/>
    <property type="match status" value="1"/>
</dbReference>
<name>A0A146GED6_TERSA</name>
<keyword evidence="4 10" id="KW-0808">Transferase</keyword>
<comment type="subcellular location">
    <subcellularLocation>
        <location evidence="10">Cytoplasm</location>
    </subcellularLocation>
    <text evidence="10">Associated with the membrane possibly through PlsY.</text>
</comment>
<evidence type="ECO:0000256" key="5">
    <source>
        <dbReference type="ARBA" id="ARBA00023098"/>
    </source>
</evidence>
<protein>
    <recommendedName>
        <fullName evidence="8 10">Phosphate acyltransferase</fullName>
        <ecNumber evidence="8 10">2.3.1.274</ecNumber>
    </recommendedName>
    <alternativeName>
        <fullName evidence="10">Acyl-ACP phosphotransacylase</fullName>
    </alternativeName>
    <alternativeName>
        <fullName evidence="10">Acyl-[acyl-carrier-protein]--phosphate acyltransferase</fullName>
    </alternativeName>
    <alternativeName>
        <fullName evidence="10">Phosphate-acyl-ACP acyltransferase</fullName>
    </alternativeName>
</protein>
<evidence type="ECO:0000256" key="3">
    <source>
        <dbReference type="ARBA" id="ARBA00022516"/>
    </source>
</evidence>
<keyword evidence="2 10" id="KW-0963">Cytoplasm</keyword>
<dbReference type="Pfam" id="PF02504">
    <property type="entry name" value="FA_synthesis"/>
    <property type="match status" value="1"/>
</dbReference>
<evidence type="ECO:0000256" key="4">
    <source>
        <dbReference type="ARBA" id="ARBA00022679"/>
    </source>
</evidence>
<dbReference type="Proteomes" id="UP000076023">
    <property type="component" value="Unassembled WGS sequence"/>
</dbReference>
<dbReference type="STRING" id="690879.TSACC_3104"/>
<keyword evidence="3 10" id="KW-0444">Lipid biosynthesis</keyword>
<evidence type="ECO:0000256" key="1">
    <source>
        <dbReference type="ARBA" id="ARBA00001232"/>
    </source>
</evidence>
<evidence type="ECO:0000256" key="10">
    <source>
        <dbReference type="HAMAP-Rule" id="MF_00019"/>
    </source>
</evidence>
<dbReference type="Gene3D" id="3.40.718.10">
    <property type="entry name" value="Isopropylmalate Dehydrogenase"/>
    <property type="match status" value="1"/>
</dbReference>
<gene>
    <name evidence="10" type="primary">plsX</name>
    <name evidence="11" type="ORF">TSACC_3104</name>
</gene>
<dbReference type="PANTHER" id="PTHR30100">
    <property type="entry name" value="FATTY ACID/PHOSPHOLIPID SYNTHESIS PROTEIN PLSX"/>
    <property type="match status" value="1"/>
</dbReference>
<evidence type="ECO:0000256" key="7">
    <source>
        <dbReference type="ARBA" id="ARBA00023264"/>
    </source>
</evidence>
<dbReference type="GO" id="GO:0008654">
    <property type="term" value="P:phospholipid biosynthetic process"/>
    <property type="evidence" value="ECO:0007669"/>
    <property type="project" value="UniProtKB-KW"/>
</dbReference>
<dbReference type="GO" id="GO:0006633">
    <property type="term" value="P:fatty acid biosynthetic process"/>
    <property type="evidence" value="ECO:0007669"/>
    <property type="project" value="UniProtKB-UniRule"/>
</dbReference>
<evidence type="ECO:0000313" key="12">
    <source>
        <dbReference type="Proteomes" id="UP000076023"/>
    </source>
</evidence>
<dbReference type="InterPro" id="IPR012281">
    <property type="entry name" value="Phospholipid_synth_PlsX-like"/>
</dbReference>
<evidence type="ECO:0000256" key="8">
    <source>
        <dbReference type="ARBA" id="ARBA00024069"/>
    </source>
</evidence>
<dbReference type="AlphaFoldDB" id="A0A146GED6"/>
<dbReference type="EC" id="2.3.1.274" evidence="8 10"/>
<dbReference type="GO" id="GO:0005737">
    <property type="term" value="C:cytoplasm"/>
    <property type="evidence" value="ECO:0007669"/>
    <property type="project" value="UniProtKB-SubCell"/>
</dbReference>
<keyword evidence="5 10" id="KW-0443">Lipid metabolism</keyword>
<dbReference type="UniPathway" id="UPA00085"/>